<dbReference type="eggNOG" id="KOG2649">
    <property type="taxonomic scope" value="Eukaryota"/>
</dbReference>
<dbReference type="PANTHER" id="PTHR11532">
    <property type="entry name" value="PROTEASE M14 CARBOXYPEPTIDASE"/>
    <property type="match status" value="1"/>
</dbReference>
<dbReference type="SUPFAM" id="SSF53187">
    <property type="entry name" value="Zn-dependent exopeptidases"/>
    <property type="match status" value="1"/>
</dbReference>
<name>B3SC48_TRIAD</name>
<dbReference type="EMBL" id="DS985268">
    <property type="protein sequence ID" value="EDV19678.1"/>
    <property type="molecule type" value="Genomic_DNA"/>
</dbReference>
<dbReference type="FunFam" id="3.40.630.10:FF:000125">
    <property type="entry name" value="Carboxypeptidase D"/>
    <property type="match status" value="1"/>
</dbReference>
<comment type="similarity">
    <text evidence="1 3">Belongs to the peptidase M14 family.</text>
</comment>
<dbReference type="Pfam" id="PF13620">
    <property type="entry name" value="CarboxypepD_reg"/>
    <property type="match status" value="1"/>
</dbReference>
<dbReference type="Gene3D" id="2.60.40.1120">
    <property type="entry name" value="Carboxypeptidase-like, regulatory domain"/>
    <property type="match status" value="1"/>
</dbReference>
<evidence type="ECO:0000256" key="2">
    <source>
        <dbReference type="ARBA" id="ARBA00023180"/>
    </source>
</evidence>
<evidence type="ECO:0000313" key="7">
    <source>
        <dbReference type="Proteomes" id="UP000009022"/>
    </source>
</evidence>
<dbReference type="GO" id="GO:0006518">
    <property type="term" value="P:peptide metabolic process"/>
    <property type="evidence" value="ECO:0000318"/>
    <property type="project" value="GO_Central"/>
</dbReference>
<dbReference type="GO" id="GO:0005615">
    <property type="term" value="C:extracellular space"/>
    <property type="evidence" value="ECO:0000318"/>
    <property type="project" value="GO_Central"/>
</dbReference>
<dbReference type="OrthoDB" id="10249045at2759"/>
<dbReference type="FunCoup" id="B3SC48">
    <property type="interactions" value="624"/>
</dbReference>
<keyword evidence="2" id="KW-0325">Glycoprotein</keyword>
<evidence type="ECO:0000256" key="3">
    <source>
        <dbReference type="PROSITE-ProRule" id="PRU01379"/>
    </source>
</evidence>
<keyword evidence="7" id="KW-1185">Reference proteome</keyword>
<dbReference type="SUPFAM" id="SSF49464">
    <property type="entry name" value="Carboxypeptidase regulatory domain-like"/>
    <property type="match status" value="1"/>
</dbReference>
<dbReference type="Gene3D" id="3.40.630.10">
    <property type="entry name" value="Zn peptidases"/>
    <property type="match status" value="1"/>
</dbReference>
<dbReference type="PROSITE" id="PS52035">
    <property type="entry name" value="PEPTIDASE_M14"/>
    <property type="match status" value="1"/>
</dbReference>
<dbReference type="SMART" id="SM00631">
    <property type="entry name" value="Zn_pept"/>
    <property type="match status" value="1"/>
</dbReference>
<dbReference type="GO" id="GO:0004181">
    <property type="term" value="F:metallocarboxypeptidase activity"/>
    <property type="evidence" value="ECO:0000318"/>
    <property type="project" value="GO_Central"/>
</dbReference>
<feature type="active site" description="Proton donor/acceptor" evidence="3">
    <location>
        <position position="297"/>
    </location>
</feature>
<protein>
    <recommendedName>
        <fullName evidence="5">Peptidase M14 domain-containing protein</fullName>
    </recommendedName>
</protein>
<dbReference type="PhylomeDB" id="B3SC48"/>
<feature type="chain" id="PRO_5002798675" description="Peptidase M14 domain-containing protein" evidence="4">
    <location>
        <begin position="18"/>
        <end position="413"/>
    </location>
</feature>
<feature type="domain" description="Peptidase M14" evidence="5">
    <location>
        <begin position="25"/>
        <end position="327"/>
    </location>
</feature>
<sequence length="413" mass="46784">MNWIVLFLVAILSASDGAIQPTHFQHHNYNQLTSFMKQQAARCPSIMRLYDIGKSLQGRTLWVMEISDHPGNHEAGEPEMKYVGNMHGNEVTGREILLLLIEYFCSNYNIDSRVTRLINSVRMHIMPTMNPDGWEKAVEGDWSGTTGRYNSRGVDLNRDFPTLHDIVIRQGRYYFDYKARQQETTLVMNWMNAYPFVLSANFHGGALVASYPLDDTLSGQSVYSTTPDDDVFRSLAKTYSYAHPTMWKGQSCSRNSRSHQNKSFSNGITNGAAWYAISGGMQDVNYLTTNCFEITIETGCQKYPYGTSLQKEWLNHKNALLKYIEQIHRGIKGFILNSSNQGIYGASLVIQGRNKIIYATEYGDYWRLLLPGTYKATVSYPGYISVTKTVTVTSGATKQVNFTLSRQVYPTGQ</sequence>
<evidence type="ECO:0000313" key="6">
    <source>
        <dbReference type="EMBL" id="EDV19678.1"/>
    </source>
</evidence>
<dbReference type="GeneID" id="6759066"/>
<dbReference type="CDD" id="cd11308">
    <property type="entry name" value="Peptidase_M14NE-CP-C_like"/>
    <property type="match status" value="1"/>
</dbReference>
<dbReference type="KEGG" id="tad:TRIADDRAFT_33120"/>
<dbReference type="InterPro" id="IPR008969">
    <property type="entry name" value="CarboxyPept-like_regulatory"/>
</dbReference>
<dbReference type="InParanoid" id="B3SC48"/>
<dbReference type="CTD" id="6759066"/>
<feature type="signal peptide" evidence="4">
    <location>
        <begin position="1"/>
        <end position="17"/>
    </location>
</feature>
<keyword evidence="4" id="KW-0732">Signal</keyword>
<evidence type="ECO:0000256" key="1">
    <source>
        <dbReference type="ARBA" id="ARBA00005988"/>
    </source>
</evidence>
<gene>
    <name evidence="6" type="ORF">TRIADDRAFT_33120</name>
</gene>
<dbReference type="RefSeq" id="XP_002117835.1">
    <property type="nucleotide sequence ID" value="XM_002117799.1"/>
</dbReference>
<accession>B3SC48</accession>
<dbReference type="PANTHER" id="PTHR11532:SF62">
    <property type="entry name" value="CARBOXYPEPTIDASE D"/>
    <property type="match status" value="1"/>
</dbReference>
<dbReference type="Pfam" id="PF00246">
    <property type="entry name" value="Peptidase_M14"/>
    <property type="match status" value="1"/>
</dbReference>
<dbReference type="InterPro" id="IPR050753">
    <property type="entry name" value="Peptidase_M14_domain"/>
</dbReference>
<proteinExistence type="inferred from homology"/>
<evidence type="ECO:0000256" key="4">
    <source>
        <dbReference type="SAM" id="SignalP"/>
    </source>
</evidence>
<dbReference type="AlphaFoldDB" id="B3SC48"/>
<dbReference type="InterPro" id="IPR000834">
    <property type="entry name" value="Peptidase_M14"/>
</dbReference>
<organism evidence="6 7">
    <name type="scientific">Trichoplax adhaerens</name>
    <name type="common">Trichoplax reptans</name>
    <dbReference type="NCBI Taxonomy" id="10228"/>
    <lineage>
        <taxon>Eukaryota</taxon>
        <taxon>Metazoa</taxon>
        <taxon>Placozoa</taxon>
        <taxon>Uniplacotomia</taxon>
        <taxon>Trichoplacea</taxon>
        <taxon>Trichoplacidae</taxon>
        <taxon>Trichoplax</taxon>
    </lineage>
</organism>
<dbReference type="HOGENOM" id="CLU_006722_1_3_1"/>
<dbReference type="OMA" id="PRCINQH"/>
<dbReference type="PRINTS" id="PR00765">
    <property type="entry name" value="CRBOXYPTASEA"/>
</dbReference>
<evidence type="ECO:0000259" key="5">
    <source>
        <dbReference type="PROSITE" id="PS52035"/>
    </source>
</evidence>
<reference evidence="6 7" key="1">
    <citation type="journal article" date="2008" name="Nature">
        <title>The Trichoplax genome and the nature of placozoans.</title>
        <authorList>
            <person name="Srivastava M."/>
            <person name="Begovic E."/>
            <person name="Chapman J."/>
            <person name="Putnam N.H."/>
            <person name="Hellsten U."/>
            <person name="Kawashima T."/>
            <person name="Kuo A."/>
            <person name="Mitros T."/>
            <person name="Salamov A."/>
            <person name="Carpenter M.L."/>
            <person name="Signorovitch A.Y."/>
            <person name="Moreno M.A."/>
            <person name="Kamm K."/>
            <person name="Grimwood J."/>
            <person name="Schmutz J."/>
            <person name="Shapiro H."/>
            <person name="Grigoriev I.V."/>
            <person name="Buss L.W."/>
            <person name="Schierwater B."/>
            <person name="Dellaporta S.L."/>
            <person name="Rokhsar D.S."/>
        </authorList>
    </citation>
    <scope>NUCLEOTIDE SEQUENCE [LARGE SCALE GENOMIC DNA]</scope>
    <source>
        <strain evidence="6 7">Grell-BS-1999</strain>
    </source>
</reference>
<dbReference type="CDD" id="cd03858">
    <property type="entry name" value="M14_CP_N-E_like"/>
    <property type="match status" value="1"/>
</dbReference>
<dbReference type="Proteomes" id="UP000009022">
    <property type="component" value="Unassembled WGS sequence"/>
</dbReference>
<dbReference type="GO" id="GO:0008270">
    <property type="term" value="F:zinc ion binding"/>
    <property type="evidence" value="ECO:0007669"/>
    <property type="project" value="InterPro"/>
</dbReference>
<dbReference type="GO" id="GO:0016485">
    <property type="term" value="P:protein processing"/>
    <property type="evidence" value="ECO:0000318"/>
    <property type="project" value="GO_Central"/>
</dbReference>